<keyword evidence="5 8" id="KW-1133">Transmembrane helix</keyword>
<dbReference type="RefSeq" id="WP_107574856.1">
    <property type="nucleotide sequence ID" value="NZ_PZPL01000001.1"/>
</dbReference>
<feature type="transmembrane region" description="Helical" evidence="8">
    <location>
        <begin position="130"/>
        <end position="149"/>
    </location>
</feature>
<comment type="caution">
    <text evidence="9">The sequence shown here is derived from an EMBL/GenBank/DDBJ whole genome shotgun (WGS) entry which is preliminary data.</text>
</comment>
<feature type="transmembrane region" description="Helical" evidence="8">
    <location>
        <begin position="276"/>
        <end position="297"/>
    </location>
</feature>
<dbReference type="EMBL" id="PZPL01000001">
    <property type="protein sequence ID" value="PTL73391.1"/>
    <property type="molecule type" value="Genomic_DNA"/>
</dbReference>
<feature type="transmembrane region" description="Helical" evidence="8">
    <location>
        <begin position="381"/>
        <end position="402"/>
    </location>
</feature>
<evidence type="ECO:0000313" key="9">
    <source>
        <dbReference type="EMBL" id="PTL73391.1"/>
    </source>
</evidence>
<dbReference type="Pfam" id="PF09594">
    <property type="entry name" value="GT87"/>
    <property type="match status" value="1"/>
</dbReference>
<evidence type="ECO:0000256" key="8">
    <source>
        <dbReference type="SAM" id="Phobius"/>
    </source>
</evidence>
<evidence type="ECO:0008006" key="11">
    <source>
        <dbReference type="Google" id="ProtNLM"/>
    </source>
</evidence>
<dbReference type="AlphaFoldDB" id="A0A2T4UV42"/>
<accession>A0A2T4UV42</accession>
<proteinExistence type="inferred from homology"/>
<feature type="transmembrane region" description="Helical" evidence="8">
    <location>
        <begin position="357"/>
        <end position="375"/>
    </location>
</feature>
<evidence type="ECO:0000256" key="3">
    <source>
        <dbReference type="ARBA" id="ARBA00022679"/>
    </source>
</evidence>
<evidence type="ECO:0000256" key="1">
    <source>
        <dbReference type="ARBA" id="ARBA00004651"/>
    </source>
</evidence>
<keyword evidence="2" id="KW-1003">Cell membrane</keyword>
<keyword evidence="6 8" id="KW-0472">Membrane</keyword>
<feature type="transmembrane region" description="Helical" evidence="8">
    <location>
        <begin position="169"/>
        <end position="193"/>
    </location>
</feature>
<dbReference type="Proteomes" id="UP000241085">
    <property type="component" value="Unassembled WGS sequence"/>
</dbReference>
<gene>
    <name evidence="9" type="ORF">C1I63_11380</name>
</gene>
<evidence type="ECO:0000256" key="5">
    <source>
        <dbReference type="ARBA" id="ARBA00022989"/>
    </source>
</evidence>
<feature type="transmembrane region" description="Helical" evidence="8">
    <location>
        <begin position="200"/>
        <end position="219"/>
    </location>
</feature>
<evidence type="ECO:0000313" key="10">
    <source>
        <dbReference type="Proteomes" id="UP000241085"/>
    </source>
</evidence>
<dbReference type="GO" id="GO:0005886">
    <property type="term" value="C:plasma membrane"/>
    <property type="evidence" value="ECO:0007669"/>
    <property type="project" value="UniProtKB-SubCell"/>
</dbReference>
<keyword evidence="3" id="KW-0808">Transferase</keyword>
<dbReference type="GO" id="GO:0016758">
    <property type="term" value="F:hexosyltransferase activity"/>
    <property type="evidence" value="ECO:0007669"/>
    <property type="project" value="InterPro"/>
</dbReference>
<comment type="similarity">
    <text evidence="7">Belongs to the glycosyltransferase 87 family.</text>
</comment>
<evidence type="ECO:0000256" key="4">
    <source>
        <dbReference type="ARBA" id="ARBA00022692"/>
    </source>
</evidence>
<keyword evidence="10" id="KW-1185">Reference proteome</keyword>
<sequence>MTTPGPRATARPTAWLRENRDSATVLWGAFALVHVVLSVLALFAPGLPMGDVSIVYKQWMQTAVDGGGIAGIDTGWVYPILAWAPIAAAWLLGAAGYDLVWLVLVALADAAAFAVLVHGRRPARLAAARWWLLFLVLLGPIAVGRIDAFTAPPAIAGMLWAATRPGVSALLLTIATWVKVWPAAILAAAVLVLRGRVRRIVVPAAASAVIVAAVVLAGGGDHVFSFVSDQTTRGLQIEAVVSTPWMWLSVIPGSGSYVWYAADINTFEMHGPSTGAAADLMTPLLAVCMLAVALLGLRALRSGASAVRLFPLLALAFVVVFIDVNKVLSPQYVVWLAPPVIAGLVVGRDAFRTGARLTLAIAALTQLVYPYLYLFLLYSHWWMVLVLTARNVLLLVLLGWVVRELWRSGTRVTDGALQSGIVRKAAVAR</sequence>
<comment type="subcellular location">
    <subcellularLocation>
        <location evidence="1">Cell membrane</location>
        <topology evidence="1">Multi-pass membrane protein</topology>
    </subcellularLocation>
</comment>
<evidence type="ECO:0000256" key="2">
    <source>
        <dbReference type="ARBA" id="ARBA00022475"/>
    </source>
</evidence>
<feature type="transmembrane region" description="Helical" evidence="8">
    <location>
        <begin position="25"/>
        <end position="47"/>
    </location>
</feature>
<organism evidence="9 10">
    <name type="scientific">Rathayibacter caricis DSM 15933</name>
    <dbReference type="NCBI Taxonomy" id="1328867"/>
    <lineage>
        <taxon>Bacteria</taxon>
        <taxon>Bacillati</taxon>
        <taxon>Actinomycetota</taxon>
        <taxon>Actinomycetes</taxon>
        <taxon>Micrococcales</taxon>
        <taxon>Microbacteriaceae</taxon>
        <taxon>Rathayibacter</taxon>
    </lineage>
</organism>
<name>A0A2T4UV42_9MICO</name>
<dbReference type="InterPro" id="IPR018584">
    <property type="entry name" value="GT87"/>
</dbReference>
<keyword evidence="4 8" id="KW-0812">Transmembrane</keyword>
<reference evidence="9 10" key="1">
    <citation type="submission" date="2018-03" db="EMBL/GenBank/DDBJ databases">
        <title>Bacteriophage NCPPB3778 and a type I-E CRISPR drive the evolution of the US Biological Select Agent, Rathayibacter toxicus.</title>
        <authorList>
            <person name="Davis E.W.II."/>
            <person name="Tabima J.F."/>
            <person name="Weisberg A.J."/>
            <person name="Dantas Lopes L."/>
            <person name="Wiseman M.S."/>
            <person name="Wiseman M.S."/>
            <person name="Pupko T."/>
            <person name="Belcher M.S."/>
            <person name="Sechler A.J."/>
            <person name="Tancos M.A."/>
            <person name="Schroeder B.K."/>
            <person name="Murray T.D."/>
            <person name="Luster D.G."/>
            <person name="Schneider W.L."/>
            <person name="Rogers E."/>
            <person name="Andreote F.D."/>
            <person name="Grunwald N.J."/>
            <person name="Putnam M.L."/>
            <person name="Chang J.H."/>
        </authorList>
    </citation>
    <scope>NUCLEOTIDE SEQUENCE [LARGE SCALE GENOMIC DNA]</scope>
    <source>
        <strain evidence="9 10">DSM 15933</strain>
    </source>
</reference>
<feature type="transmembrane region" description="Helical" evidence="8">
    <location>
        <begin position="309"/>
        <end position="326"/>
    </location>
</feature>
<protein>
    <recommendedName>
        <fullName evidence="11">DUF2029 domain-containing protein</fullName>
    </recommendedName>
</protein>
<evidence type="ECO:0000256" key="6">
    <source>
        <dbReference type="ARBA" id="ARBA00023136"/>
    </source>
</evidence>
<feature type="transmembrane region" description="Helical" evidence="8">
    <location>
        <begin position="332"/>
        <end position="350"/>
    </location>
</feature>
<evidence type="ECO:0000256" key="7">
    <source>
        <dbReference type="ARBA" id="ARBA00024033"/>
    </source>
</evidence>